<proteinExistence type="predicted"/>
<keyword evidence="3" id="KW-1185">Reference proteome</keyword>
<accession>A0A343X854</accession>
<name>A0A343X854_9CAUD</name>
<reference evidence="2 3" key="1">
    <citation type="journal article" date="2018" name="Viruses">
        <title>Clostridium perfringens Virulent Bacteriophage CPS2 and Its Thermostable Endolysin LysCPS2.</title>
        <authorList>
            <person name="Ha E."/>
            <person name="Son B."/>
            <person name="Ryu S."/>
        </authorList>
    </citation>
    <scope>NUCLEOTIDE SEQUENCE [LARGE SCALE GENOMIC DNA]</scope>
</reference>
<organism evidence="2 3">
    <name type="scientific">Clostridium phage CPS2</name>
    <dbReference type="NCBI Taxonomy" id="2175605"/>
    <lineage>
        <taxon>Viruses</taxon>
        <taxon>Duplodnaviria</taxon>
        <taxon>Heunggongvirae</taxon>
        <taxon>Uroviricota</taxon>
        <taxon>Caudoviricetes</taxon>
        <taxon>Guelinviridae</taxon>
        <taxon>Brucesealvirus</taxon>
        <taxon>Brucesealvirus CPS2</taxon>
    </lineage>
</organism>
<keyword evidence="1" id="KW-1133">Transmembrane helix</keyword>
<gene>
    <name evidence="2" type="ORF">CPS2_23</name>
</gene>
<feature type="transmembrane region" description="Helical" evidence="1">
    <location>
        <begin position="6"/>
        <end position="24"/>
    </location>
</feature>
<sequence length="29" mass="3356">MAIGFILGYVTGCLFMLIYMYCIYNKEGK</sequence>
<keyword evidence="1" id="KW-0812">Transmembrane</keyword>
<evidence type="ECO:0000313" key="3">
    <source>
        <dbReference type="Proteomes" id="UP000258330"/>
    </source>
</evidence>
<keyword evidence="1" id="KW-0472">Membrane</keyword>
<evidence type="ECO:0000256" key="1">
    <source>
        <dbReference type="SAM" id="Phobius"/>
    </source>
</evidence>
<protein>
    <submittedName>
        <fullName evidence="2">Uncharacterized protein</fullName>
    </submittedName>
</protein>
<dbReference type="EMBL" id="MH248069">
    <property type="protein sequence ID" value="AWG96530.1"/>
    <property type="molecule type" value="Genomic_DNA"/>
</dbReference>
<dbReference type="Proteomes" id="UP000258330">
    <property type="component" value="Segment"/>
</dbReference>
<evidence type="ECO:0000313" key="2">
    <source>
        <dbReference type="EMBL" id="AWG96530.1"/>
    </source>
</evidence>